<comment type="caution">
    <text evidence="2">Lacks conserved residue(s) required for the propagation of feature annotation.</text>
</comment>
<feature type="active site" evidence="2">
    <location>
        <position position="155"/>
    </location>
</feature>
<feature type="binding site" evidence="2">
    <location>
        <position position="164"/>
    </location>
    <ligand>
        <name>Zn(2+)</name>
        <dbReference type="ChEBI" id="CHEBI:29105"/>
        <note>catalytic</note>
    </ligand>
</feature>
<dbReference type="GO" id="GO:0004222">
    <property type="term" value="F:metalloendopeptidase activity"/>
    <property type="evidence" value="ECO:0007669"/>
    <property type="project" value="InterPro"/>
</dbReference>
<dbReference type="SMART" id="SM00050">
    <property type="entry name" value="DISIN"/>
    <property type="match status" value="1"/>
</dbReference>
<feature type="binding site" evidence="2">
    <location>
        <position position="154"/>
    </location>
    <ligand>
        <name>Zn(2+)</name>
        <dbReference type="ChEBI" id="CHEBI:29105"/>
        <note>catalytic</note>
    </ligand>
</feature>
<dbReference type="FunFam" id="4.10.70.10:FF:000001">
    <property type="entry name" value="Disintegrin and metalloproteinase domain-containing protein 22"/>
    <property type="match status" value="1"/>
</dbReference>
<gene>
    <name evidence="7" type="ORF">BJ684DRAFT_21694</name>
</gene>
<reference evidence="8" key="1">
    <citation type="journal article" date="2018" name="Nat. Microbiol.">
        <title>Leveraging single-cell genomics to expand the fungal tree of life.</title>
        <authorList>
            <person name="Ahrendt S.R."/>
            <person name="Quandt C.A."/>
            <person name="Ciobanu D."/>
            <person name="Clum A."/>
            <person name="Salamov A."/>
            <person name="Andreopoulos B."/>
            <person name="Cheng J.F."/>
            <person name="Woyke T."/>
            <person name="Pelin A."/>
            <person name="Henrissat B."/>
            <person name="Reynolds N.K."/>
            <person name="Benny G.L."/>
            <person name="Smith M.E."/>
            <person name="James T.Y."/>
            <person name="Grigoriev I.V."/>
        </authorList>
    </citation>
    <scope>NUCLEOTIDE SEQUENCE [LARGE SCALE GENOMIC DNA]</scope>
</reference>
<evidence type="ECO:0000313" key="7">
    <source>
        <dbReference type="EMBL" id="RKP11725.1"/>
    </source>
</evidence>
<keyword evidence="2" id="KW-0862">Zinc</keyword>
<dbReference type="Proteomes" id="UP000267251">
    <property type="component" value="Unassembled WGS sequence"/>
</dbReference>
<protein>
    <submittedName>
        <fullName evidence="7">Metallo-peptidase family M12-domain-containing protein</fullName>
    </submittedName>
</protein>
<keyword evidence="4" id="KW-1133">Transmembrane helix</keyword>
<keyword evidence="2" id="KW-0479">Metal-binding</keyword>
<dbReference type="EMBL" id="KZ988693">
    <property type="protein sequence ID" value="RKP11725.1"/>
    <property type="molecule type" value="Genomic_DNA"/>
</dbReference>
<dbReference type="PROSITE" id="PS50215">
    <property type="entry name" value="ADAM_MEPRO"/>
    <property type="match status" value="1"/>
</dbReference>
<evidence type="ECO:0000259" key="5">
    <source>
        <dbReference type="PROSITE" id="PS50214"/>
    </source>
</evidence>
<dbReference type="GO" id="GO:0046872">
    <property type="term" value="F:metal ion binding"/>
    <property type="evidence" value="ECO:0007669"/>
    <property type="project" value="UniProtKB-KW"/>
</dbReference>
<feature type="non-terminal residue" evidence="7">
    <location>
        <position position="1"/>
    </location>
</feature>
<evidence type="ECO:0000256" key="2">
    <source>
        <dbReference type="PROSITE-ProRule" id="PRU00276"/>
    </source>
</evidence>
<dbReference type="InterPro" id="IPR001590">
    <property type="entry name" value="Peptidase_M12B"/>
</dbReference>
<feature type="compositionally biased region" description="Low complexity" evidence="3">
    <location>
        <begin position="496"/>
        <end position="512"/>
    </location>
</feature>
<dbReference type="Pfam" id="PF00200">
    <property type="entry name" value="Disintegrin"/>
    <property type="match status" value="1"/>
</dbReference>
<dbReference type="SUPFAM" id="SSF55486">
    <property type="entry name" value="Metalloproteases ('zincins'), catalytic domain"/>
    <property type="match status" value="1"/>
</dbReference>
<dbReference type="PROSITE" id="PS50214">
    <property type="entry name" value="DISINTEGRIN_2"/>
    <property type="match status" value="1"/>
</dbReference>
<organism evidence="7 8">
    <name type="scientific">Piptocephalis cylindrospora</name>
    <dbReference type="NCBI Taxonomy" id="1907219"/>
    <lineage>
        <taxon>Eukaryota</taxon>
        <taxon>Fungi</taxon>
        <taxon>Fungi incertae sedis</taxon>
        <taxon>Zoopagomycota</taxon>
        <taxon>Zoopagomycotina</taxon>
        <taxon>Zoopagomycetes</taxon>
        <taxon>Zoopagales</taxon>
        <taxon>Piptocephalidaceae</taxon>
        <taxon>Piptocephalis</taxon>
    </lineage>
</organism>
<dbReference type="SUPFAM" id="SSF57552">
    <property type="entry name" value="Blood coagulation inhibitor (disintegrin)"/>
    <property type="match status" value="1"/>
</dbReference>
<proteinExistence type="predicted"/>
<dbReference type="GO" id="GO:0006508">
    <property type="term" value="P:proteolysis"/>
    <property type="evidence" value="ECO:0007669"/>
    <property type="project" value="InterPro"/>
</dbReference>
<sequence>GVAADCAYVTSYKNQDAARAQILQVWNQASAVYERSFNVVLGILLLDIRDAGCPTAPDPAWNRACSSDYPIGQRLSDFSKWRGDKGEDGAGLWHLMTQCNTGSKVGIAWMKSLCDTKSISAAGDPSQGQAGTTEYQSGTGVSSIVQDEWKVVAHEIGHNFGAQHDCESSTCPCSSASSCGCCPCDDQCDCKATYLMNPTAGVKTSDFSPCSQRDICSNYQSLSRCLEPYPGTKKTYSIAMCGNGLKEPGEECDCGSAADCAKDACCDGPTCKLKAGAKCADKNDACCKDCQVRPAGQVCRAAISVCDVPESCSGTSPDCPADERVKDGESCEIPGAGGTTCASGLCTSRDIQCQTRSSSQMNLTTACPSANLVDKCSLACQNPRATNACYQLSGTFLDGTPCGRTGTCSRGECTGDSIWKAIAKYFREHVWLPILISIVGALLLICCLWRCFRGRKAANAMMARAVPISPSRMMGRGGPNQGPSGGGSFSTAPLVATPSTFGTAAAPTGPGHYAPPPPPPAATYGNANTPGSYTSDPPPHHGHPGGLGPNDSSRMAGESHFVDTTPYNGPSYPMQPQGHRPS</sequence>
<accession>A0A4P9XZ73</accession>
<dbReference type="InterPro" id="IPR024079">
    <property type="entry name" value="MetalloPept_cat_dom_sf"/>
</dbReference>
<feature type="domain" description="Peptidase M12B" evidence="6">
    <location>
        <begin position="1"/>
        <end position="215"/>
    </location>
</feature>
<dbReference type="Gene3D" id="4.10.70.10">
    <property type="entry name" value="Disintegrin domain"/>
    <property type="match status" value="1"/>
</dbReference>
<dbReference type="AlphaFoldDB" id="A0A4P9XZ73"/>
<evidence type="ECO:0000256" key="3">
    <source>
        <dbReference type="SAM" id="MobiDB-lite"/>
    </source>
</evidence>
<dbReference type="Gene3D" id="3.40.390.10">
    <property type="entry name" value="Collagenase (Catalytic Domain)"/>
    <property type="match status" value="1"/>
</dbReference>
<evidence type="ECO:0000259" key="6">
    <source>
        <dbReference type="PROSITE" id="PS50215"/>
    </source>
</evidence>
<keyword evidence="8" id="KW-1185">Reference proteome</keyword>
<feature type="domain" description="Disintegrin" evidence="5">
    <location>
        <begin position="238"/>
        <end position="327"/>
    </location>
</feature>
<feature type="transmembrane region" description="Helical" evidence="4">
    <location>
        <begin position="430"/>
        <end position="452"/>
    </location>
</feature>
<evidence type="ECO:0000256" key="4">
    <source>
        <dbReference type="SAM" id="Phobius"/>
    </source>
</evidence>
<dbReference type="InterPro" id="IPR036436">
    <property type="entry name" value="Disintegrin_dom_sf"/>
</dbReference>
<dbReference type="Pfam" id="PF13688">
    <property type="entry name" value="Reprolysin_5"/>
    <property type="match status" value="1"/>
</dbReference>
<keyword evidence="1" id="KW-1015">Disulfide bond</keyword>
<feature type="region of interest" description="Disordered" evidence="3">
    <location>
        <begin position="470"/>
        <end position="582"/>
    </location>
</feature>
<dbReference type="PANTHER" id="PTHR11905">
    <property type="entry name" value="ADAM A DISINTEGRIN AND METALLOPROTEASE DOMAIN"/>
    <property type="match status" value="1"/>
</dbReference>
<dbReference type="InterPro" id="IPR001762">
    <property type="entry name" value="Disintegrin_dom"/>
</dbReference>
<name>A0A4P9XZ73_9FUNG</name>
<keyword evidence="4" id="KW-0472">Membrane</keyword>
<feature type="binding site" evidence="2">
    <location>
        <position position="158"/>
    </location>
    <ligand>
        <name>Zn(2+)</name>
        <dbReference type="ChEBI" id="CHEBI:29105"/>
        <note>catalytic</note>
    </ligand>
</feature>
<evidence type="ECO:0000313" key="8">
    <source>
        <dbReference type="Proteomes" id="UP000267251"/>
    </source>
</evidence>
<evidence type="ECO:0000256" key="1">
    <source>
        <dbReference type="ARBA" id="ARBA00023157"/>
    </source>
</evidence>
<keyword evidence="4" id="KW-0812">Transmembrane</keyword>
<dbReference type="Gene3D" id="3.40.1620.60">
    <property type="match status" value="1"/>
</dbReference>
<dbReference type="PANTHER" id="PTHR11905:SF159">
    <property type="entry name" value="ADAM METALLOPROTEASE"/>
    <property type="match status" value="1"/>
</dbReference>
<feature type="compositionally biased region" description="Gly residues" evidence="3">
    <location>
        <begin position="475"/>
        <end position="488"/>
    </location>
</feature>
<dbReference type="OrthoDB" id="5951731at2759"/>